<evidence type="ECO:0000313" key="1">
    <source>
        <dbReference type="EMBL" id="MFJ1472501.1"/>
    </source>
</evidence>
<accession>A0ACC7MRR4</accession>
<evidence type="ECO:0000313" key="2">
    <source>
        <dbReference type="Proteomes" id="UP001168096"/>
    </source>
</evidence>
<comment type="caution">
    <text evidence="1">The sequence shown here is derived from an EMBL/GenBank/DDBJ whole genome shotgun (WGS) entry which is preliminary data.</text>
</comment>
<dbReference type="Proteomes" id="UP001168096">
    <property type="component" value="Unassembled WGS sequence"/>
</dbReference>
<dbReference type="EMBL" id="JASNRB020000051">
    <property type="protein sequence ID" value="MFJ1472501.1"/>
    <property type="molecule type" value="Genomic_DNA"/>
</dbReference>
<organism evidence="1 2">
    <name type="scientific">Massilia orientalis</name>
    <dbReference type="NCBI Taxonomy" id="3050128"/>
    <lineage>
        <taxon>Bacteria</taxon>
        <taxon>Pseudomonadati</taxon>
        <taxon>Pseudomonadota</taxon>
        <taxon>Betaproteobacteria</taxon>
        <taxon>Burkholderiales</taxon>
        <taxon>Oxalobacteraceae</taxon>
        <taxon>Telluria group</taxon>
        <taxon>Massilia</taxon>
    </lineage>
</organism>
<proteinExistence type="predicted"/>
<sequence length="60" mass="7198">MSRTDLTEKQWRQLEPHLPPSPHHGHAYVEHRHVTNGILWRLRTGAPWRDLPPRYGPWQT</sequence>
<name>A0ACC7MRR4_9BURK</name>
<reference evidence="1" key="1">
    <citation type="submission" date="2024-11" db="EMBL/GenBank/DDBJ databases">
        <title>Description of Massilia orientalis sp. nov., isolated from rhizosphere soil of Ageratina adenophora.</title>
        <authorList>
            <person name="Wang Y."/>
        </authorList>
    </citation>
    <scope>NUCLEOTIDE SEQUENCE</scope>
    <source>
        <strain evidence="1">YIM B02787</strain>
    </source>
</reference>
<keyword evidence="2" id="KW-1185">Reference proteome</keyword>
<protein>
    <submittedName>
        <fullName evidence="1">Transposase</fullName>
    </submittedName>
</protein>
<gene>
    <name evidence="1" type="ORF">QPK29_032765</name>
</gene>